<dbReference type="Proteomes" id="UP001519887">
    <property type="component" value="Unassembled WGS sequence"/>
</dbReference>
<organism evidence="3 4">
    <name type="scientific">Paenibacillus sepulcri</name>
    <dbReference type="NCBI Taxonomy" id="359917"/>
    <lineage>
        <taxon>Bacteria</taxon>
        <taxon>Bacillati</taxon>
        <taxon>Bacillota</taxon>
        <taxon>Bacilli</taxon>
        <taxon>Bacillales</taxon>
        <taxon>Paenibacillaceae</taxon>
        <taxon>Paenibacillus</taxon>
    </lineage>
</organism>
<protein>
    <submittedName>
        <fullName evidence="3">Thioesterase</fullName>
    </submittedName>
</protein>
<dbReference type="SUPFAM" id="SSF53474">
    <property type="entry name" value="alpha/beta-Hydrolases"/>
    <property type="match status" value="1"/>
</dbReference>
<name>A0ABS7BX04_9BACL</name>
<evidence type="ECO:0000313" key="3">
    <source>
        <dbReference type="EMBL" id="MBW7453178.1"/>
    </source>
</evidence>
<evidence type="ECO:0000256" key="1">
    <source>
        <dbReference type="ARBA" id="ARBA00007169"/>
    </source>
</evidence>
<feature type="domain" description="Thioesterase" evidence="2">
    <location>
        <begin position="6"/>
        <end position="224"/>
    </location>
</feature>
<proteinExistence type="inferred from homology"/>
<gene>
    <name evidence="3" type="ORF">K0U00_03885</name>
</gene>
<dbReference type="EMBL" id="JAHZIK010000048">
    <property type="protein sequence ID" value="MBW7453178.1"/>
    <property type="molecule type" value="Genomic_DNA"/>
</dbReference>
<keyword evidence="4" id="KW-1185">Reference proteome</keyword>
<dbReference type="Pfam" id="PF00975">
    <property type="entry name" value="Thioesterase"/>
    <property type="match status" value="1"/>
</dbReference>
<sequence length="233" mass="27124">MNNMLLFCFPYAGGSESIYYPWRKHLLPGIELLPIPYAGRGTRFRDTCYKNMDDALCDLFEYVKKYISGTKYSFFGHSMGGLIAYELCRKLEGEGVHPPKHVFVSGVRAPNRIRSHHLHQLPEEEFKKKLDELNGTPKEVLHNRQLMEIFLPILRSDFRLIEEYAFMPDNARLNANITALYGKGDDIVYEDMIHWKDFTKEQFGLQGYPGGHFFINDNDFDILHLINETLAEH</sequence>
<evidence type="ECO:0000259" key="2">
    <source>
        <dbReference type="Pfam" id="PF00975"/>
    </source>
</evidence>
<dbReference type="PANTHER" id="PTHR11487:SF0">
    <property type="entry name" value="S-ACYL FATTY ACID SYNTHASE THIOESTERASE, MEDIUM CHAIN"/>
    <property type="match status" value="1"/>
</dbReference>
<reference evidence="3 4" key="1">
    <citation type="submission" date="2021-07" db="EMBL/GenBank/DDBJ databases">
        <title>Paenibacillus radiodurans sp. nov., isolated from the southeastern edge of Tengger Desert.</title>
        <authorList>
            <person name="Zhang G."/>
        </authorList>
    </citation>
    <scope>NUCLEOTIDE SEQUENCE [LARGE SCALE GENOMIC DNA]</scope>
    <source>
        <strain evidence="3 4">CCM 7311</strain>
    </source>
</reference>
<dbReference type="Gene3D" id="3.40.50.1820">
    <property type="entry name" value="alpha/beta hydrolase"/>
    <property type="match status" value="1"/>
</dbReference>
<dbReference type="InterPro" id="IPR012223">
    <property type="entry name" value="TEII"/>
</dbReference>
<evidence type="ECO:0000313" key="4">
    <source>
        <dbReference type="Proteomes" id="UP001519887"/>
    </source>
</evidence>
<comment type="caution">
    <text evidence="3">The sequence shown here is derived from an EMBL/GenBank/DDBJ whole genome shotgun (WGS) entry which is preliminary data.</text>
</comment>
<dbReference type="InterPro" id="IPR029058">
    <property type="entry name" value="AB_hydrolase_fold"/>
</dbReference>
<dbReference type="InterPro" id="IPR001031">
    <property type="entry name" value="Thioesterase"/>
</dbReference>
<comment type="similarity">
    <text evidence="1">Belongs to the thioesterase family.</text>
</comment>
<dbReference type="RefSeq" id="WP_210040047.1">
    <property type="nucleotide sequence ID" value="NZ_JBHLVU010000007.1"/>
</dbReference>
<dbReference type="PANTHER" id="PTHR11487">
    <property type="entry name" value="THIOESTERASE"/>
    <property type="match status" value="1"/>
</dbReference>
<accession>A0ABS7BX04</accession>